<evidence type="ECO:0000259" key="9">
    <source>
        <dbReference type="Pfam" id="PF04389"/>
    </source>
</evidence>
<comment type="caution">
    <text evidence="10">The sequence shown here is derived from an EMBL/GenBank/DDBJ whole genome shotgun (WGS) entry which is preliminary data.</text>
</comment>
<dbReference type="InterPro" id="IPR045175">
    <property type="entry name" value="M28_fam"/>
</dbReference>
<dbReference type="SUPFAM" id="SSF52025">
    <property type="entry name" value="PA domain"/>
    <property type="match status" value="1"/>
</dbReference>
<dbReference type="GO" id="GO:0046872">
    <property type="term" value="F:metal ion binding"/>
    <property type="evidence" value="ECO:0007669"/>
    <property type="project" value="UniProtKB-KW"/>
</dbReference>
<evidence type="ECO:0000256" key="1">
    <source>
        <dbReference type="ARBA" id="ARBA00001947"/>
    </source>
</evidence>
<dbReference type="SUPFAM" id="SSF53187">
    <property type="entry name" value="Zn-dependent exopeptidases"/>
    <property type="match status" value="1"/>
</dbReference>
<evidence type="ECO:0000256" key="5">
    <source>
        <dbReference type="ARBA" id="ARBA00022833"/>
    </source>
</evidence>
<dbReference type="Gene3D" id="3.40.630.10">
    <property type="entry name" value="Zn peptidases"/>
    <property type="match status" value="1"/>
</dbReference>
<dbReference type="EMBL" id="CAJVPK010000556">
    <property type="protein sequence ID" value="CAG8525897.1"/>
    <property type="molecule type" value="Genomic_DNA"/>
</dbReference>
<dbReference type="Pfam" id="PF02225">
    <property type="entry name" value="PA"/>
    <property type="match status" value="1"/>
</dbReference>
<evidence type="ECO:0000256" key="6">
    <source>
        <dbReference type="RuleBase" id="RU361240"/>
    </source>
</evidence>
<evidence type="ECO:0000256" key="3">
    <source>
        <dbReference type="ARBA" id="ARBA00022670"/>
    </source>
</evidence>
<dbReference type="PANTHER" id="PTHR12147:SF26">
    <property type="entry name" value="PEPTIDASE M28 DOMAIN-CONTAINING PROTEIN"/>
    <property type="match status" value="1"/>
</dbReference>
<evidence type="ECO:0000256" key="7">
    <source>
        <dbReference type="SAM" id="Phobius"/>
    </source>
</evidence>
<keyword evidence="7" id="KW-0812">Transmembrane</keyword>
<name>A0A9N9AE62_9GLOM</name>
<dbReference type="InterPro" id="IPR046450">
    <property type="entry name" value="PA_dom_sf"/>
</dbReference>
<dbReference type="Pfam" id="PF04389">
    <property type="entry name" value="Peptidase_M28"/>
    <property type="match status" value="1"/>
</dbReference>
<keyword evidence="7" id="KW-0472">Membrane</keyword>
<proteinExistence type="inferred from homology"/>
<keyword evidence="3 6" id="KW-0645">Protease</keyword>
<sequence length="460" mass="52232">MSQDQERTPLLSSNDNDEELRRQFYNRRHHHYNKKPYGLLALIGLLFSIILFISFIPRNDPDAPEEILWPRDLTKNIFAHLRAFNEIANQSTRNSRSIVDGFNASAEYVIGKINETTSCEIKKQYFKVPIWEKEKEAELNVTLDNNETIIYQAANLVLQNVTEILNPCDDEDEKWEVEGKVALIKLGGKCDIWESAYKSEKSGASAVIFYNSQHKTKLSYTRVRKDNWKEGDPLMTIPVLAASYSLGQILGNAKNINITTYTKIFTVDTFNVLCYLNKYGNKEDTIVIGSHLDSVPAGPGLVDNASGSSTILEILLYLEKHRFRSKNRLIFAWWGAEEIGLMGSAHFVRELINTGEIDNVAMNLNFDMLGSPNYIFFILRGSDAPEDARNGSIKIQRVFENNFHGTRKHYDISDMLRGSDFLPFIQNGIPSGIANAPLDTCYHQSCDTIENINVEAIRVV</sequence>
<evidence type="ECO:0000256" key="4">
    <source>
        <dbReference type="ARBA" id="ARBA00022801"/>
    </source>
</evidence>
<comment type="similarity">
    <text evidence="2">Belongs to the peptidase M28 family. M28B subfamily.</text>
</comment>
<dbReference type="InterPro" id="IPR003137">
    <property type="entry name" value="PA_domain"/>
</dbReference>
<dbReference type="OrthoDB" id="10013407at2759"/>
<dbReference type="InterPro" id="IPR007484">
    <property type="entry name" value="Peptidase_M28"/>
</dbReference>
<dbReference type="EC" id="3.4.-.-" evidence="6"/>
<feature type="domain" description="PA" evidence="8">
    <location>
        <begin position="167"/>
        <end position="249"/>
    </location>
</feature>
<reference evidence="10" key="1">
    <citation type="submission" date="2021-06" db="EMBL/GenBank/DDBJ databases">
        <authorList>
            <person name="Kallberg Y."/>
            <person name="Tangrot J."/>
            <person name="Rosling A."/>
        </authorList>
    </citation>
    <scope>NUCLEOTIDE SEQUENCE</scope>
    <source>
        <strain evidence="10">AZ414A</strain>
    </source>
</reference>
<accession>A0A9N9AE62</accession>
<keyword evidence="11" id="KW-1185">Reference proteome</keyword>
<keyword evidence="6" id="KW-0479">Metal-binding</keyword>
<evidence type="ECO:0000256" key="2">
    <source>
        <dbReference type="ARBA" id="ARBA00005634"/>
    </source>
</evidence>
<feature type="domain" description="Peptidase M28" evidence="9">
    <location>
        <begin position="280"/>
        <end position="458"/>
    </location>
</feature>
<organism evidence="10 11">
    <name type="scientific">Diversispora eburnea</name>
    <dbReference type="NCBI Taxonomy" id="1213867"/>
    <lineage>
        <taxon>Eukaryota</taxon>
        <taxon>Fungi</taxon>
        <taxon>Fungi incertae sedis</taxon>
        <taxon>Mucoromycota</taxon>
        <taxon>Glomeromycotina</taxon>
        <taxon>Glomeromycetes</taxon>
        <taxon>Diversisporales</taxon>
        <taxon>Diversisporaceae</taxon>
        <taxon>Diversispora</taxon>
    </lineage>
</organism>
<protein>
    <recommendedName>
        <fullName evidence="6">Peptide hydrolase</fullName>
        <ecNumber evidence="6">3.4.-.-</ecNumber>
    </recommendedName>
</protein>
<dbReference type="GO" id="GO:0008235">
    <property type="term" value="F:metalloexopeptidase activity"/>
    <property type="evidence" value="ECO:0007669"/>
    <property type="project" value="InterPro"/>
</dbReference>
<dbReference type="Proteomes" id="UP000789706">
    <property type="component" value="Unassembled WGS sequence"/>
</dbReference>
<dbReference type="Gene3D" id="3.50.30.30">
    <property type="match status" value="1"/>
</dbReference>
<keyword evidence="7" id="KW-1133">Transmembrane helix</keyword>
<dbReference type="GO" id="GO:0006508">
    <property type="term" value="P:proteolysis"/>
    <property type="evidence" value="ECO:0007669"/>
    <property type="project" value="UniProtKB-KW"/>
</dbReference>
<keyword evidence="4 6" id="KW-0378">Hydrolase</keyword>
<keyword evidence="5 6" id="KW-0862">Zinc</keyword>
<evidence type="ECO:0000259" key="8">
    <source>
        <dbReference type="Pfam" id="PF02225"/>
    </source>
</evidence>
<comment type="cofactor">
    <cofactor evidence="1">
        <name>Zn(2+)</name>
        <dbReference type="ChEBI" id="CHEBI:29105"/>
    </cofactor>
</comment>
<gene>
    <name evidence="10" type="ORF">DEBURN_LOCUS5898</name>
</gene>
<dbReference type="PANTHER" id="PTHR12147">
    <property type="entry name" value="METALLOPEPTIDASE M28 FAMILY MEMBER"/>
    <property type="match status" value="1"/>
</dbReference>
<feature type="transmembrane region" description="Helical" evidence="7">
    <location>
        <begin position="37"/>
        <end position="56"/>
    </location>
</feature>
<evidence type="ECO:0000313" key="10">
    <source>
        <dbReference type="EMBL" id="CAG8525897.1"/>
    </source>
</evidence>
<dbReference type="AlphaFoldDB" id="A0A9N9AE62"/>
<evidence type="ECO:0000313" key="11">
    <source>
        <dbReference type="Proteomes" id="UP000789706"/>
    </source>
</evidence>
<dbReference type="CDD" id="cd00538">
    <property type="entry name" value="PA"/>
    <property type="match status" value="1"/>
</dbReference>